<accession>A0A0N4V772</accession>
<evidence type="ECO:0000256" key="7">
    <source>
        <dbReference type="ARBA" id="ARBA00023128"/>
    </source>
</evidence>
<evidence type="ECO:0000313" key="12">
    <source>
        <dbReference type="WBParaSite" id="EVEC_0000613101-mRNA-1"/>
    </source>
</evidence>
<dbReference type="WBParaSite" id="EVEC_0000613101-mRNA-1">
    <property type="protein sequence ID" value="EVEC_0000613101-mRNA-1"/>
    <property type="gene ID" value="EVEC_0000613101"/>
</dbReference>
<keyword evidence="4 9" id="KW-0812">Transmembrane</keyword>
<organism evidence="12">
    <name type="scientific">Enterobius vermicularis</name>
    <name type="common">Human pinworm</name>
    <dbReference type="NCBI Taxonomy" id="51028"/>
    <lineage>
        <taxon>Eukaryota</taxon>
        <taxon>Metazoa</taxon>
        <taxon>Ecdysozoa</taxon>
        <taxon>Nematoda</taxon>
        <taxon>Chromadorea</taxon>
        <taxon>Rhabditida</taxon>
        <taxon>Spirurina</taxon>
        <taxon>Oxyuridomorpha</taxon>
        <taxon>Oxyuroidea</taxon>
        <taxon>Oxyuridae</taxon>
        <taxon>Enterobius</taxon>
    </lineage>
</organism>
<reference evidence="10 11" key="2">
    <citation type="submission" date="2018-10" db="EMBL/GenBank/DDBJ databases">
        <authorList>
            <consortium name="Pathogen Informatics"/>
        </authorList>
    </citation>
    <scope>NUCLEOTIDE SEQUENCE [LARGE SCALE GENOMIC DNA]</scope>
</reference>
<reference evidence="12" key="1">
    <citation type="submission" date="2017-02" db="UniProtKB">
        <authorList>
            <consortium name="WormBaseParasite"/>
        </authorList>
    </citation>
    <scope>IDENTIFICATION</scope>
</reference>
<evidence type="ECO:0000256" key="2">
    <source>
        <dbReference type="ARBA" id="ARBA00005974"/>
    </source>
</evidence>
<evidence type="ECO:0000313" key="10">
    <source>
        <dbReference type="EMBL" id="VDD90991.1"/>
    </source>
</evidence>
<dbReference type="GO" id="GO:0005743">
    <property type="term" value="C:mitochondrial inner membrane"/>
    <property type="evidence" value="ECO:0007669"/>
    <property type="project" value="TreeGrafter"/>
</dbReference>
<dbReference type="GO" id="GO:0140300">
    <property type="term" value="P:serine import into mitochondrion"/>
    <property type="evidence" value="ECO:0007669"/>
    <property type="project" value="TreeGrafter"/>
</dbReference>
<evidence type="ECO:0000256" key="9">
    <source>
        <dbReference type="SAM" id="Phobius"/>
    </source>
</evidence>
<evidence type="ECO:0000256" key="8">
    <source>
        <dbReference type="ARBA" id="ARBA00023136"/>
    </source>
</evidence>
<dbReference type="OrthoDB" id="6608471at2759"/>
<feature type="transmembrane region" description="Helical" evidence="9">
    <location>
        <begin position="136"/>
        <end position="157"/>
    </location>
</feature>
<dbReference type="PANTHER" id="PTHR11153:SF14">
    <property type="entry name" value="SIDEROFLEXIN-2"/>
    <property type="match status" value="1"/>
</dbReference>
<proteinExistence type="inferred from homology"/>
<keyword evidence="7" id="KW-0496">Mitochondrion</keyword>
<dbReference type="GO" id="GO:0015075">
    <property type="term" value="F:monoatomic ion transmembrane transporter activity"/>
    <property type="evidence" value="ECO:0007669"/>
    <property type="project" value="InterPro"/>
</dbReference>
<keyword evidence="5" id="KW-0029">Amino-acid transport</keyword>
<protein>
    <submittedName>
        <fullName evidence="12">Sideroflexin-2</fullName>
    </submittedName>
</protein>
<evidence type="ECO:0000256" key="1">
    <source>
        <dbReference type="ARBA" id="ARBA00004225"/>
    </source>
</evidence>
<dbReference type="Proteomes" id="UP000274131">
    <property type="component" value="Unassembled WGS sequence"/>
</dbReference>
<evidence type="ECO:0000256" key="3">
    <source>
        <dbReference type="ARBA" id="ARBA00022448"/>
    </source>
</evidence>
<evidence type="ECO:0000256" key="4">
    <source>
        <dbReference type="ARBA" id="ARBA00022692"/>
    </source>
</evidence>
<keyword evidence="8 9" id="KW-0472">Membrane</keyword>
<dbReference type="STRING" id="51028.A0A0N4V772"/>
<keyword evidence="3" id="KW-0813">Transport</keyword>
<dbReference type="InterPro" id="IPR004686">
    <property type="entry name" value="Mtc"/>
</dbReference>
<comment type="subcellular location">
    <subcellularLocation>
        <location evidence="1">Mitochondrion membrane</location>
        <topology evidence="1">Multi-pass membrane protein</topology>
    </subcellularLocation>
</comment>
<dbReference type="Pfam" id="PF03820">
    <property type="entry name" value="SFXNs"/>
    <property type="match status" value="1"/>
</dbReference>
<dbReference type="PANTHER" id="PTHR11153">
    <property type="entry name" value="SIDEROFLEXIN"/>
    <property type="match status" value="1"/>
</dbReference>
<gene>
    <name evidence="10" type="ORF">EVEC_LOCUS5742</name>
</gene>
<dbReference type="EMBL" id="UXUI01008252">
    <property type="protein sequence ID" value="VDD90991.1"/>
    <property type="molecule type" value="Genomic_DNA"/>
</dbReference>
<evidence type="ECO:0000256" key="6">
    <source>
        <dbReference type="ARBA" id="ARBA00022989"/>
    </source>
</evidence>
<evidence type="ECO:0000256" key="5">
    <source>
        <dbReference type="ARBA" id="ARBA00022970"/>
    </source>
</evidence>
<evidence type="ECO:0000313" key="11">
    <source>
        <dbReference type="Proteomes" id="UP000274131"/>
    </source>
</evidence>
<name>A0A0N4V772_ENTVE</name>
<dbReference type="AlphaFoldDB" id="A0A0N4V772"/>
<keyword evidence="11" id="KW-1185">Reference proteome</keyword>
<comment type="similarity">
    <text evidence="2">Belongs to the sideroflexin family.</text>
</comment>
<keyword evidence="6 9" id="KW-1133">Transmembrane helix</keyword>
<sequence>MAIWDQSTFYGRLRHFASITNPAKIFAKPQTLYDCKKLLELYKKGEEPKGTTLKDIYRAQAFYGSAFHPDTGELQNLLGRMCFQVPGGTVLFGAMLIWYRSTSAVVFWQWVNQSFCAILNYTNRNAKSPMTTKDLLVAYTSAVTGAVGVAVGLKNYFAKVRRCKYFFTKHLPKTLTIKWFTSKSS</sequence>